<dbReference type="InterPro" id="IPR013083">
    <property type="entry name" value="Znf_RING/FYVE/PHD"/>
</dbReference>
<dbReference type="SUPFAM" id="SSF57850">
    <property type="entry name" value="RING/U-box"/>
    <property type="match status" value="1"/>
</dbReference>
<proteinExistence type="predicted"/>
<evidence type="ECO:0000256" key="1">
    <source>
        <dbReference type="PROSITE-ProRule" id="PRU00175"/>
    </source>
</evidence>
<sequence length="398" mass="43349">MGSACCIAAKDGTPSNQSATENLHRTVRCSPSWSFRWDNRGRVVGEETKLNWSSDGVSGNDRSDFKSRTTIETVYASEEGSPFESFRSHAWQKSPTSERNGEILSQPSSDPLVASNSAEIIEPARLPAVTYPSPAVTYPSPALSASALSYDESQQLPVNLTPSSSFILPGWGNESIQGSHGGSSDGWSIPAFHEFLPTPHRERWSFDSEGFSFLCGRTSSSPSLDLRACGVCAKLLTDKSFWGGQKTTPNGISVVSVLTCEHVFHAECLENMTLEINKYDPACPVCTLGEKHVSKMCEKGLKAEMNSKARKRCRNQVVDSDFNGNLAAVGDVARCPKISSSSSSLKKLSVGKPSLRRHFSFSGSKGTTRAVSENDCAQKRGFFWTRSSKEKAFSWAQQ</sequence>
<evidence type="ECO:0000313" key="5">
    <source>
        <dbReference type="Proteomes" id="UP000249390"/>
    </source>
</evidence>
<dbReference type="PANTHER" id="PTHR31150">
    <property type="entry name" value="EXPRESSED PROTEIN"/>
    <property type="match status" value="1"/>
</dbReference>
<feature type="region of interest" description="Disordered" evidence="2">
    <location>
        <begin position="85"/>
        <end position="111"/>
    </location>
</feature>
<keyword evidence="1" id="KW-0863">Zinc-finger</keyword>
<dbReference type="GO" id="GO:0008270">
    <property type="term" value="F:zinc ion binding"/>
    <property type="evidence" value="ECO:0007669"/>
    <property type="project" value="UniProtKB-KW"/>
</dbReference>
<dbReference type="InterPro" id="IPR001841">
    <property type="entry name" value="Znf_RING"/>
</dbReference>
<protein>
    <recommendedName>
        <fullName evidence="3">RING-type domain-containing protein</fullName>
    </recommendedName>
</protein>
<dbReference type="Gene3D" id="3.30.40.10">
    <property type="entry name" value="Zinc/RING finger domain, C3HC4 (zinc finger)"/>
    <property type="match status" value="1"/>
</dbReference>
<feature type="domain" description="RING-type" evidence="3">
    <location>
        <begin position="229"/>
        <end position="287"/>
    </location>
</feature>
<comment type="caution">
    <text evidence="4">The sequence shown here is derived from an EMBL/GenBank/DDBJ whole genome shotgun (WGS) entry which is preliminary data.</text>
</comment>
<gene>
    <name evidence="4" type="ORF">DM860_005979</name>
</gene>
<keyword evidence="5" id="KW-1185">Reference proteome</keyword>
<evidence type="ECO:0000256" key="2">
    <source>
        <dbReference type="SAM" id="MobiDB-lite"/>
    </source>
</evidence>
<organism evidence="4 5">
    <name type="scientific">Cuscuta australis</name>
    <dbReference type="NCBI Taxonomy" id="267555"/>
    <lineage>
        <taxon>Eukaryota</taxon>
        <taxon>Viridiplantae</taxon>
        <taxon>Streptophyta</taxon>
        <taxon>Embryophyta</taxon>
        <taxon>Tracheophyta</taxon>
        <taxon>Spermatophyta</taxon>
        <taxon>Magnoliopsida</taxon>
        <taxon>eudicotyledons</taxon>
        <taxon>Gunneridae</taxon>
        <taxon>Pentapetalae</taxon>
        <taxon>asterids</taxon>
        <taxon>lamiids</taxon>
        <taxon>Solanales</taxon>
        <taxon>Convolvulaceae</taxon>
        <taxon>Cuscuteae</taxon>
        <taxon>Cuscuta</taxon>
        <taxon>Cuscuta subgen. Grammica</taxon>
        <taxon>Cuscuta sect. Cleistogrammica</taxon>
    </lineage>
</organism>
<accession>A0A328DS89</accession>
<reference evidence="4 5" key="1">
    <citation type="submission" date="2018-06" db="EMBL/GenBank/DDBJ databases">
        <title>The Genome of Cuscuta australis (Dodder) Provides Insight into the Evolution of Plant Parasitism.</title>
        <authorList>
            <person name="Liu H."/>
        </authorList>
    </citation>
    <scope>NUCLEOTIDE SEQUENCE [LARGE SCALE GENOMIC DNA]</scope>
    <source>
        <strain evidence="5">cv. Yunnan</strain>
        <tissue evidence="4">Vines</tissue>
    </source>
</reference>
<name>A0A328DS89_9ASTE</name>
<dbReference type="SMART" id="SM00184">
    <property type="entry name" value="RING"/>
    <property type="match status" value="1"/>
</dbReference>
<dbReference type="PANTHER" id="PTHR31150:SF26">
    <property type="entry name" value="RING-TYPE DOMAIN-CONTAINING PROTEIN"/>
    <property type="match status" value="1"/>
</dbReference>
<dbReference type="CDD" id="cd16448">
    <property type="entry name" value="RING-H2"/>
    <property type="match status" value="1"/>
</dbReference>
<evidence type="ECO:0000259" key="3">
    <source>
        <dbReference type="PROSITE" id="PS50089"/>
    </source>
</evidence>
<evidence type="ECO:0000313" key="4">
    <source>
        <dbReference type="EMBL" id="RAL48555.1"/>
    </source>
</evidence>
<dbReference type="PROSITE" id="PS50089">
    <property type="entry name" value="ZF_RING_2"/>
    <property type="match status" value="1"/>
</dbReference>
<dbReference type="Proteomes" id="UP000249390">
    <property type="component" value="Unassembled WGS sequence"/>
</dbReference>
<keyword evidence="1" id="KW-0479">Metal-binding</keyword>
<dbReference type="AlphaFoldDB" id="A0A328DS89"/>
<feature type="compositionally biased region" description="Polar residues" evidence="2">
    <location>
        <begin position="91"/>
        <end position="111"/>
    </location>
</feature>
<keyword evidence="1" id="KW-0862">Zinc</keyword>
<dbReference type="EMBL" id="NQVE01000098">
    <property type="protein sequence ID" value="RAL48555.1"/>
    <property type="molecule type" value="Genomic_DNA"/>
</dbReference>